<feature type="transmembrane region" description="Helical" evidence="1">
    <location>
        <begin position="137"/>
        <end position="161"/>
    </location>
</feature>
<accession>A0A3E0DAM7</accession>
<keyword evidence="1" id="KW-0472">Membrane</keyword>
<dbReference type="EMBL" id="QUNF01000030">
    <property type="protein sequence ID" value="REG79583.1"/>
    <property type="molecule type" value="Genomic_DNA"/>
</dbReference>
<organism evidence="2 3">
    <name type="scientific">Algoriphagus antarcticus</name>
    <dbReference type="NCBI Taxonomy" id="238540"/>
    <lineage>
        <taxon>Bacteria</taxon>
        <taxon>Pseudomonadati</taxon>
        <taxon>Bacteroidota</taxon>
        <taxon>Cytophagia</taxon>
        <taxon>Cytophagales</taxon>
        <taxon>Cyclobacteriaceae</taxon>
        <taxon>Algoriphagus</taxon>
    </lineage>
</organism>
<evidence type="ECO:0008006" key="4">
    <source>
        <dbReference type="Google" id="ProtNLM"/>
    </source>
</evidence>
<evidence type="ECO:0000256" key="1">
    <source>
        <dbReference type="SAM" id="Phobius"/>
    </source>
</evidence>
<feature type="transmembrane region" description="Helical" evidence="1">
    <location>
        <begin position="39"/>
        <end position="62"/>
    </location>
</feature>
<evidence type="ECO:0000313" key="3">
    <source>
        <dbReference type="Proteomes" id="UP000256405"/>
    </source>
</evidence>
<sequence>MLFLAVFFIVGRMNGIKFDYFSRDAIQTLWHEPGAVVEPYIGMLSNIGVIFWCFTVAILFFSSKIAKDFGKPKIVYQFFLFTGLLTLLMMIDDLFLLHDVIIPYYLNISEKLFYLFYGSSVVALLYTFRKVILNTDYILFLLAFGLMAGSVITDVLLAFGVNIRETYLIEDGFKFMGIISWFVYFVRTCYFNIRPVR</sequence>
<feature type="transmembrane region" description="Helical" evidence="1">
    <location>
        <begin position="173"/>
        <end position="193"/>
    </location>
</feature>
<reference evidence="2 3" key="1">
    <citation type="submission" date="2018-08" db="EMBL/GenBank/DDBJ databases">
        <title>Genomic Encyclopedia of Archaeal and Bacterial Type Strains, Phase II (KMG-II): from individual species to whole genera.</title>
        <authorList>
            <person name="Goeker M."/>
        </authorList>
    </citation>
    <scope>NUCLEOTIDE SEQUENCE [LARGE SCALE GENOMIC DNA]</scope>
    <source>
        <strain evidence="2 3">DSM 15986</strain>
    </source>
</reference>
<dbReference type="Proteomes" id="UP000256405">
    <property type="component" value="Unassembled WGS sequence"/>
</dbReference>
<feature type="transmembrane region" description="Helical" evidence="1">
    <location>
        <begin position="74"/>
        <end position="91"/>
    </location>
</feature>
<proteinExistence type="predicted"/>
<evidence type="ECO:0000313" key="2">
    <source>
        <dbReference type="EMBL" id="REG79583.1"/>
    </source>
</evidence>
<keyword evidence="3" id="KW-1185">Reference proteome</keyword>
<protein>
    <recommendedName>
        <fullName evidence="4">Oxidase</fullName>
    </recommendedName>
</protein>
<feature type="transmembrane region" description="Helical" evidence="1">
    <location>
        <begin position="111"/>
        <end position="128"/>
    </location>
</feature>
<keyword evidence="1" id="KW-1133">Transmembrane helix</keyword>
<dbReference type="AlphaFoldDB" id="A0A3E0DAM7"/>
<name>A0A3E0DAM7_9BACT</name>
<comment type="caution">
    <text evidence="2">The sequence shown here is derived from an EMBL/GenBank/DDBJ whole genome shotgun (WGS) entry which is preliminary data.</text>
</comment>
<gene>
    <name evidence="2" type="ORF">C8N25_13020</name>
</gene>
<keyword evidence="1" id="KW-0812">Transmembrane</keyword>